<dbReference type="Proteomes" id="UP000256964">
    <property type="component" value="Unassembled WGS sequence"/>
</dbReference>
<dbReference type="OrthoDB" id="2758552at2759"/>
<evidence type="ECO:0000313" key="1">
    <source>
        <dbReference type="EMBL" id="RDX45057.1"/>
    </source>
</evidence>
<evidence type="ECO:0000313" key="2">
    <source>
        <dbReference type="Proteomes" id="UP000256964"/>
    </source>
</evidence>
<proteinExistence type="predicted"/>
<protein>
    <recommendedName>
        <fullName evidence="3">F-box domain-containing protein</fullName>
    </recommendedName>
</protein>
<dbReference type="AlphaFoldDB" id="A0A371CXQ6"/>
<dbReference type="EMBL" id="KZ857442">
    <property type="protein sequence ID" value="RDX45057.1"/>
    <property type="molecule type" value="Genomic_DNA"/>
</dbReference>
<accession>A0A371CXQ6</accession>
<reference evidence="1 2" key="1">
    <citation type="journal article" date="2018" name="Biotechnol. Biofuels">
        <title>Integrative visual omics of the white-rot fungus Polyporus brumalis exposes the biotechnological potential of its oxidative enzymes for delignifying raw plant biomass.</title>
        <authorList>
            <person name="Miyauchi S."/>
            <person name="Rancon A."/>
            <person name="Drula E."/>
            <person name="Hage H."/>
            <person name="Chaduli D."/>
            <person name="Favel A."/>
            <person name="Grisel S."/>
            <person name="Henrissat B."/>
            <person name="Herpoel-Gimbert I."/>
            <person name="Ruiz-Duenas F.J."/>
            <person name="Chevret D."/>
            <person name="Hainaut M."/>
            <person name="Lin J."/>
            <person name="Wang M."/>
            <person name="Pangilinan J."/>
            <person name="Lipzen A."/>
            <person name="Lesage-Meessen L."/>
            <person name="Navarro D."/>
            <person name="Riley R."/>
            <person name="Grigoriev I.V."/>
            <person name="Zhou S."/>
            <person name="Raouche S."/>
            <person name="Rosso M.N."/>
        </authorList>
    </citation>
    <scope>NUCLEOTIDE SEQUENCE [LARGE SCALE GENOMIC DNA]</scope>
    <source>
        <strain evidence="1 2">BRFM 1820</strain>
    </source>
</reference>
<organism evidence="1 2">
    <name type="scientific">Lentinus brumalis</name>
    <dbReference type="NCBI Taxonomy" id="2498619"/>
    <lineage>
        <taxon>Eukaryota</taxon>
        <taxon>Fungi</taxon>
        <taxon>Dikarya</taxon>
        <taxon>Basidiomycota</taxon>
        <taxon>Agaricomycotina</taxon>
        <taxon>Agaricomycetes</taxon>
        <taxon>Polyporales</taxon>
        <taxon>Polyporaceae</taxon>
        <taxon>Lentinus</taxon>
    </lineage>
</organism>
<evidence type="ECO:0008006" key="3">
    <source>
        <dbReference type="Google" id="ProtNLM"/>
    </source>
</evidence>
<sequence>MTAISYGTTSAARQLLNEVISLLDRHPQEAIDQQTVENVEQTAHRAVCLLRQRFNETNPTPFNRMPPELLRLVFELLRQPCSACSGPQGLLISDSASSYRPLTAPMLVSHKWYRVIRQHAALWTDIVLELTARHGIRPRWDVHLLEWSKEAPINLRLEFTAGQVAQCESVLQQHGDRICRLQLFTVCVASVHEMPRLLSTLVDHSRLTRLSLSLPNPMDMGTPHIRADPGPMLCLRELVLDRVMWVPAHPLPALIAIRMMGIQPLLYEQLSALLSLAPSLDALHLAATMVDPSRPPATSPLPLSHLRTLTLTHMLASDVQKFMTWQLLPAVEDMRIHKLTLDISPGRPFLLRPLTLSCEPMLRLDVFAPGPRYTDRGKHLSFAAQSDRSTFSLDAMSRRESSWGDGAFWLLAVPTVLHLYSLTSCRLRLSSWMQSTLYGFARHVPNLQHIVVQSVDAPEAATVVGTVPMVHALSKLLQKDDPVLCPTLVSVGIRLQFADLLNSYLPGLVAALAVRAQNGHRLRSLLVCVTPSQSPARCAPAGSTHKEELLRYVEQVELGCSPEELWSEKP</sequence>
<gene>
    <name evidence="1" type="ORF">OH76DRAFT_1026960</name>
</gene>
<keyword evidence="2" id="KW-1185">Reference proteome</keyword>
<name>A0A371CXQ6_9APHY</name>